<protein>
    <recommendedName>
        <fullName evidence="3">HNH domain-containing protein</fullName>
    </recommendedName>
</protein>
<organism evidence="2">
    <name type="scientific">marine sediment metagenome</name>
    <dbReference type="NCBI Taxonomy" id="412755"/>
    <lineage>
        <taxon>unclassified sequences</taxon>
        <taxon>metagenomes</taxon>
        <taxon>ecological metagenomes</taxon>
    </lineage>
</organism>
<comment type="caution">
    <text evidence="2">The sequence shown here is derived from an EMBL/GenBank/DDBJ whole genome shotgun (WGS) entry which is preliminary data.</text>
</comment>
<reference evidence="2" key="1">
    <citation type="journal article" date="2014" name="Front. Microbiol.">
        <title>High frequency of phylogenetically diverse reductive dehalogenase-homologous genes in deep subseafloor sedimentary metagenomes.</title>
        <authorList>
            <person name="Kawai M."/>
            <person name="Futagami T."/>
            <person name="Toyoda A."/>
            <person name="Takaki Y."/>
            <person name="Nishi S."/>
            <person name="Hori S."/>
            <person name="Arai W."/>
            <person name="Tsubouchi T."/>
            <person name="Morono Y."/>
            <person name="Uchiyama I."/>
            <person name="Ito T."/>
            <person name="Fujiyama A."/>
            <person name="Inagaki F."/>
            <person name="Takami H."/>
        </authorList>
    </citation>
    <scope>NUCLEOTIDE SEQUENCE</scope>
    <source>
        <strain evidence="2">Expedition CK06-06</strain>
    </source>
</reference>
<feature type="non-terminal residue" evidence="2">
    <location>
        <position position="1"/>
    </location>
</feature>
<gene>
    <name evidence="2" type="ORF">S01H4_24271</name>
</gene>
<sequence>LNICYRCGEKIVDVARFSVEHKKGWRFAENPRETFFDLNNITFSHLDCNSGVGERHKKYKNDYDREKAYRLRLMERRGPEIREYHRKWNHANKNKNSEMAESGLKRRS</sequence>
<feature type="region of interest" description="Disordered" evidence="1">
    <location>
        <begin position="87"/>
        <end position="108"/>
    </location>
</feature>
<evidence type="ECO:0008006" key="3">
    <source>
        <dbReference type="Google" id="ProtNLM"/>
    </source>
</evidence>
<proteinExistence type="predicted"/>
<dbReference type="EMBL" id="BART01011378">
    <property type="protein sequence ID" value="GAG84308.1"/>
    <property type="molecule type" value="Genomic_DNA"/>
</dbReference>
<name>X1BJP1_9ZZZZ</name>
<evidence type="ECO:0000256" key="1">
    <source>
        <dbReference type="SAM" id="MobiDB-lite"/>
    </source>
</evidence>
<evidence type="ECO:0000313" key="2">
    <source>
        <dbReference type="EMBL" id="GAG84308.1"/>
    </source>
</evidence>
<accession>X1BJP1</accession>
<dbReference type="AlphaFoldDB" id="X1BJP1"/>